<feature type="signal peptide" evidence="2">
    <location>
        <begin position="1"/>
        <end position="17"/>
    </location>
</feature>
<protein>
    <submittedName>
        <fullName evidence="3">Uncharacterized protein</fullName>
    </submittedName>
</protein>
<reference evidence="3 4" key="1">
    <citation type="submission" date="2019-12" db="EMBL/GenBank/DDBJ databases">
        <title>Whole-genome sequencing of Allorhizobium vitis.</title>
        <authorList>
            <person name="Gan H.M."/>
            <person name="Szegedi E."/>
            <person name="Burr T."/>
            <person name="Savka M.A."/>
        </authorList>
    </citation>
    <scope>NUCLEOTIDE SEQUENCE [LARGE SCALE GENOMIC DNA]</scope>
    <source>
        <strain evidence="3 4">CG415</strain>
    </source>
</reference>
<dbReference type="EMBL" id="WPHU01000023">
    <property type="protein sequence ID" value="MVA59528.1"/>
    <property type="molecule type" value="Genomic_DNA"/>
</dbReference>
<keyword evidence="2" id="KW-0732">Signal</keyword>
<evidence type="ECO:0000256" key="1">
    <source>
        <dbReference type="SAM" id="MobiDB-lite"/>
    </source>
</evidence>
<sequence length="139" mass="15223">MVAIVVFLSVVRAASIAASMAVDRTGDDRPAPERPKRSGGRPGRGFLDGHREEWALQRTGEENEPAVADADRAEQREVVFGQTCPIETAVDVPVDRIKDYGKWHHSGDDQWERVHSANSPDRMVGANDCMWEAAANGAL</sequence>
<feature type="chain" id="PRO_5044017225" evidence="2">
    <location>
        <begin position="18"/>
        <end position="139"/>
    </location>
</feature>
<evidence type="ECO:0000313" key="4">
    <source>
        <dbReference type="Proteomes" id="UP000440716"/>
    </source>
</evidence>
<evidence type="ECO:0000313" key="3">
    <source>
        <dbReference type="EMBL" id="MVA59528.1"/>
    </source>
</evidence>
<dbReference type="Proteomes" id="UP000440716">
    <property type="component" value="Unassembled WGS sequence"/>
</dbReference>
<feature type="compositionally biased region" description="Basic and acidic residues" evidence="1">
    <location>
        <begin position="24"/>
        <end position="36"/>
    </location>
</feature>
<proteinExistence type="predicted"/>
<accession>A0A6I4G8M0</accession>
<feature type="region of interest" description="Disordered" evidence="1">
    <location>
        <begin position="23"/>
        <end position="48"/>
    </location>
</feature>
<name>A0A6I4G8M0_AGRVI</name>
<dbReference type="AlphaFoldDB" id="A0A6I4G8M0"/>
<comment type="caution">
    <text evidence="3">The sequence shown here is derived from an EMBL/GenBank/DDBJ whole genome shotgun (WGS) entry which is preliminary data.</text>
</comment>
<gene>
    <name evidence="3" type="ORF">GOZ88_25910</name>
</gene>
<organism evidence="3 4">
    <name type="scientific">Agrobacterium vitis</name>
    <name type="common">Rhizobium vitis</name>
    <dbReference type="NCBI Taxonomy" id="373"/>
    <lineage>
        <taxon>Bacteria</taxon>
        <taxon>Pseudomonadati</taxon>
        <taxon>Pseudomonadota</taxon>
        <taxon>Alphaproteobacteria</taxon>
        <taxon>Hyphomicrobiales</taxon>
        <taxon>Rhizobiaceae</taxon>
        <taxon>Rhizobium/Agrobacterium group</taxon>
        <taxon>Agrobacterium</taxon>
    </lineage>
</organism>
<dbReference type="OrthoDB" id="8456839at2"/>
<evidence type="ECO:0000256" key="2">
    <source>
        <dbReference type="SAM" id="SignalP"/>
    </source>
</evidence>
<dbReference type="RefSeq" id="WP_156543428.1">
    <property type="nucleotide sequence ID" value="NZ_CP146245.1"/>
</dbReference>